<dbReference type="SMART" id="SM00044">
    <property type="entry name" value="CYCc"/>
    <property type="match status" value="1"/>
</dbReference>
<dbReference type="InterPro" id="IPR028082">
    <property type="entry name" value="Peripla_BP_I"/>
</dbReference>
<keyword evidence="22" id="KW-1185">Reference proteome</keyword>
<evidence type="ECO:0000256" key="14">
    <source>
        <dbReference type="RuleBase" id="RU000405"/>
    </source>
</evidence>
<evidence type="ECO:0000256" key="2">
    <source>
        <dbReference type="ARBA" id="ARBA00004251"/>
    </source>
</evidence>
<dbReference type="Pfam" id="PF01094">
    <property type="entry name" value="ANF_receptor"/>
    <property type="match status" value="1"/>
</dbReference>
<evidence type="ECO:0000256" key="12">
    <source>
        <dbReference type="ARBA" id="ARBA00023239"/>
    </source>
</evidence>
<evidence type="ECO:0000313" key="22">
    <source>
        <dbReference type="Proteomes" id="UP000790347"/>
    </source>
</evidence>
<dbReference type="InterPro" id="IPR018297">
    <property type="entry name" value="A/G_cyclase_CS"/>
</dbReference>
<dbReference type="PROSITE" id="PS50011">
    <property type="entry name" value="PROTEIN_KINASE_DOM"/>
    <property type="match status" value="1"/>
</dbReference>
<comment type="caution">
    <text evidence="21">The sequence shown here is derived from an EMBL/GenBank/DDBJ whole genome shotgun (WGS) entry which is preliminary data.</text>
</comment>
<dbReference type="PANTHER" id="PTHR11920:SF501">
    <property type="entry name" value="GUANYLATE CYCLASE 32E"/>
    <property type="match status" value="1"/>
</dbReference>
<dbReference type="PROSITE" id="PS50125">
    <property type="entry name" value="GUANYLATE_CYCLASE_2"/>
    <property type="match status" value="1"/>
</dbReference>
<comment type="similarity">
    <text evidence="14">Belongs to the adenylyl cyclase class-4/guanylyl cyclase family.</text>
</comment>
<feature type="domain" description="Protein kinase" evidence="19">
    <location>
        <begin position="695"/>
        <end position="983"/>
    </location>
</feature>
<dbReference type="Gene3D" id="3.40.50.2300">
    <property type="match status" value="2"/>
</dbReference>
<keyword evidence="16" id="KW-0175">Coiled coil</keyword>
<evidence type="ECO:0000259" key="20">
    <source>
        <dbReference type="PROSITE" id="PS50125"/>
    </source>
</evidence>
<evidence type="ECO:0000256" key="5">
    <source>
        <dbReference type="ARBA" id="ARBA00022729"/>
    </source>
</evidence>
<dbReference type="Proteomes" id="UP000790347">
    <property type="component" value="Unassembled WGS sequence"/>
</dbReference>
<keyword evidence="8" id="KW-0342">GTP-binding</keyword>
<reference evidence="21" key="1">
    <citation type="submission" date="2013-05" db="EMBL/GenBank/DDBJ databases">
        <authorList>
            <person name="Yim A.K.Y."/>
            <person name="Chan T.F."/>
            <person name="Ji K.M."/>
            <person name="Liu X.Y."/>
            <person name="Zhou J.W."/>
            <person name="Li R.Q."/>
            <person name="Yang K.Y."/>
            <person name="Li J."/>
            <person name="Li M."/>
            <person name="Law P.T.W."/>
            <person name="Wu Y.L."/>
            <person name="Cai Z.L."/>
            <person name="Qin H."/>
            <person name="Bao Y."/>
            <person name="Leung R.K.K."/>
            <person name="Ng P.K.S."/>
            <person name="Zou J."/>
            <person name="Zhong X.J."/>
            <person name="Ran P.X."/>
            <person name="Zhong N.S."/>
            <person name="Liu Z.G."/>
            <person name="Tsui S.K.W."/>
        </authorList>
    </citation>
    <scope>NUCLEOTIDE SEQUENCE</scope>
    <source>
        <strain evidence="21">Derf</strain>
        <tissue evidence="21">Whole organism</tissue>
    </source>
</reference>
<dbReference type="GO" id="GO:0005524">
    <property type="term" value="F:ATP binding"/>
    <property type="evidence" value="ECO:0007669"/>
    <property type="project" value="InterPro"/>
</dbReference>
<dbReference type="PROSITE" id="PS00452">
    <property type="entry name" value="GUANYLATE_CYCLASE_1"/>
    <property type="match status" value="1"/>
</dbReference>
<dbReference type="SUPFAM" id="SSF53822">
    <property type="entry name" value="Periplasmic binding protein-like I"/>
    <property type="match status" value="1"/>
</dbReference>
<dbReference type="SUPFAM" id="SSF56112">
    <property type="entry name" value="Protein kinase-like (PK-like)"/>
    <property type="match status" value="1"/>
</dbReference>
<keyword evidence="7 18" id="KW-1133">Transmembrane helix</keyword>
<evidence type="ECO:0000256" key="1">
    <source>
        <dbReference type="ARBA" id="ARBA00001436"/>
    </source>
</evidence>
<feature type="compositionally biased region" description="Polar residues" evidence="17">
    <location>
        <begin position="1341"/>
        <end position="1357"/>
    </location>
</feature>
<comment type="subcellular location">
    <subcellularLocation>
        <location evidence="2">Cell membrane</location>
        <topology evidence="2">Single-pass type I membrane protein</topology>
    </subcellularLocation>
</comment>
<evidence type="ECO:0000256" key="16">
    <source>
        <dbReference type="SAM" id="Coils"/>
    </source>
</evidence>
<feature type="compositionally biased region" description="Acidic residues" evidence="17">
    <location>
        <begin position="1475"/>
        <end position="1486"/>
    </location>
</feature>
<keyword evidence="6" id="KW-0547">Nucleotide-binding</keyword>
<evidence type="ECO:0000256" key="9">
    <source>
        <dbReference type="ARBA" id="ARBA00023136"/>
    </source>
</evidence>
<feature type="region of interest" description="Disordered" evidence="17">
    <location>
        <begin position="1338"/>
        <end position="1367"/>
    </location>
</feature>
<feature type="transmembrane region" description="Helical" evidence="18">
    <location>
        <begin position="628"/>
        <end position="648"/>
    </location>
</feature>
<evidence type="ECO:0000256" key="7">
    <source>
        <dbReference type="ARBA" id="ARBA00022989"/>
    </source>
</evidence>
<evidence type="ECO:0000256" key="6">
    <source>
        <dbReference type="ARBA" id="ARBA00022741"/>
    </source>
</evidence>
<keyword evidence="12 14" id="KW-0456">Lyase</keyword>
<accession>A0A922I924</accession>
<evidence type="ECO:0000256" key="18">
    <source>
        <dbReference type="SAM" id="Phobius"/>
    </source>
</evidence>
<feature type="region of interest" description="Disordered" evidence="17">
    <location>
        <begin position="1461"/>
        <end position="1493"/>
    </location>
</feature>
<dbReference type="GO" id="GO:0007168">
    <property type="term" value="P:receptor guanylyl cyclase signaling pathway"/>
    <property type="evidence" value="ECO:0007669"/>
    <property type="project" value="TreeGrafter"/>
</dbReference>
<dbReference type="Gene3D" id="3.30.70.1230">
    <property type="entry name" value="Nucleotide cyclase"/>
    <property type="match status" value="1"/>
</dbReference>
<organism evidence="21 22">
    <name type="scientific">Dermatophagoides farinae</name>
    <name type="common">American house dust mite</name>
    <dbReference type="NCBI Taxonomy" id="6954"/>
    <lineage>
        <taxon>Eukaryota</taxon>
        <taxon>Metazoa</taxon>
        <taxon>Ecdysozoa</taxon>
        <taxon>Arthropoda</taxon>
        <taxon>Chelicerata</taxon>
        <taxon>Arachnida</taxon>
        <taxon>Acari</taxon>
        <taxon>Acariformes</taxon>
        <taxon>Sarcoptiformes</taxon>
        <taxon>Astigmata</taxon>
        <taxon>Psoroptidia</taxon>
        <taxon>Analgoidea</taxon>
        <taxon>Pyroglyphidae</taxon>
        <taxon>Dermatophagoidinae</taxon>
        <taxon>Dermatophagoides</taxon>
    </lineage>
</organism>
<keyword evidence="13 15" id="KW-0141">cGMP biosynthesis</keyword>
<proteinExistence type="inferred from homology"/>
<keyword evidence="10" id="KW-0675">Receptor</keyword>
<dbReference type="InterPro" id="IPR011009">
    <property type="entry name" value="Kinase-like_dom_sf"/>
</dbReference>
<dbReference type="InterPro" id="IPR000719">
    <property type="entry name" value="Prot_kinase_dom"/>
</dbReference>
<dbReference type="Gene3D" id="1.10.510.10">
    <property type="entry name" value="Transferase(Phosphotransferase) domain 1"/>
    <property type="match status" value="1"/>
</dbReference>
<name>A0A922I924_DERFA</name>
<feature type="region of interest" description="Disordered" evidence="17">
    <location>
        <begin position="1393"/>
        <end position="1433"/>
    </location>
</feature>
<dbReference type="CDD" id="cd06370">
    <property type="entry name" value="PBP1_SAP_GC-like"/>
    <property type="match status" value="1"/>
</dbReference>
<evidence type="ECO:0000256" key="13">
    <source>
        <dbReference type="ARBA" id="ARBA00023293"/>
    </source>
</evidence>
<reference evidence="21" key="2">
    <citation type="journal article" date="2022" name="Res Sq">
        <title>Comparative Genomics Reveals Insights into the Divergent Evolution of Astigmatic Mites and Household Pest Adaptations.</title>
        <authorList>
            <person name="Xiong Q."/>
            <person name="Wan A.T.-Y."/>
            <person name="Liu X.-Y."/>
            <person name="Fung C.S.-H."/>
            <person name="Xiao X."/>
            <person name="Malainual N."/>
            <person name="Hou J."/>
            <person name="Wang L."/>
            <person name="Wang M."/>
            <person name="Yang K."/>
            <person name="Cui Y."/>
            <person name="Leung E."/>
            <person name="Nong W."/>
            <person name="Shin S.-K."/>
            <person name="Au S."/>
            <person name="Jeong K.Y."/>
            <person name="Chew F.T."/>
            <person name="Hui J."/>
            <person name="Leung T.F."/>
            <person name="Tungtrongchitr A."/>
            <person name="Zhong N."/>
            <person name="Liu Z."/>
            <person name="Tsui S."/>
        </authorList>
    </citation>
    <scope>NUCLEOTIDE SEQUENCE</scope>
    <source>
        <strain evidence="21">Derf</strain>
        <tissue evidence="21">Whole organism</tissue>
    </source>
</reference>
<evidence type="ECO:0000256" key="3">
    <source>
        <dbReference type="ARBA" id="ARBA00012202"/>
    </source>
</evidence>
<feature type="coiled-coil region" evidence="16">
    <location>
        <begin position="990"/>
        <end position="1017"/>
    </location>
</feature>
<dbReference type="InterPro" id="IPR029787">
    <property type="entry name" value="Nucleotide_cyclase"/>
</dbReference>
<gene>
    <name evidence="21" type="ORF">DERF_001230</name>
</gene>
<dbReference type="FunFam" id="3.30.70.1230:FF:000004">
    <property type="entry name" value="Guanylate cyclase"/>
    <property type="match status" value="1"/>
</dbReference>
<dbReference type="InterPro" id="IPR001054">
    <property type="entry name" value="A/G_cyclase"/>
</dbReference>
<evidence type="ECO:0000256" key="10">
    <source>
        <dbReference type="ARBA" id="ARBA00023170"/>
    </source>
</evidence>
<evidence type="ECO:0000256" key="15">
    <source>
        <dbReference type="RuleBase" id="RU003431"/>
    </source>
</evidence>
<evidence type="ECO:0000313" key="21">
    <source>
        <dbReference type="EMBL" id="KAH9527194.1"/>
    </source>
</evidence>
<dbReference type="GO" id="GO:0004016">
    <property type="term" value="F:adenylate cyclase activity"/>
    <property type="evidence" value="ECO:0007669"/>
    <property type="project" value="TreeGrafter"/>
</dbReference>
<keyword evidence="9 18" id="KW-0472">Membrane</keyword>
<dbReference type="InterPro" id="IPR011645">
    <property type="entry name" value="HNOB_dom_associated"/>
</dbReference>
<dbReference type="InterPro" id="IPR001828">
    <property type="entry name" value="ANF_lig-bd_rcpt"/>
</dbReference>
<dbReference type="PANTHER" id="PTHR11920">
    <property type="entry name" value="GUANYLYL CYCLASE"/>
    <property type="match status" value="1"/>
</dbReference>
<keyword evidence="4 18" id="KW-0812">Transmembrane</keyword>
<dbReference type="CDD" id="cd07302">
    <property type="entry name" value="CHD"/>
    <property type="match status" value="1"/>
</dbReference>
<keyword evidence="11" id="KW-0325">Glycoprotein</keyword>
<evidence type="ECO:0000256" key="11">
    <source>
        <dbReference type="ARBA" id="ARBA00023180"/>
    </source>
</evidence>
<evidence type="ECO:0000256" key="8">
    <source>
        <dbReference type="ARBA" id="ARBA00023134"/>
    </source>
</evidence>
<evidence type="ECO:0000256" key="4">
    <source>
        <dbReference type="ARBA" id="ARBA00022692"/>
    </source>
</evidence>
<dbReference type="SUPFAM" id="SSF55073">
    <property type="entry name" value="Nucleotide cyclase"/>
    <property type="match status" value="1"/>
</dbReference>
<evidence type="ECO:0000259" key="19">
    <source>
        <dbReference type="PROSITE" id="PS50011"/>
    </source>
</evidence>
<keyword evidence="5" id="KW-0732">Signal</keyword>
<dbReference type="GO" id="GO:0004383">
    <property type="term" value="F:guanylate cyclase activity"/>
    <property type="evidence" value="ECO:0007669"/>
    <property type="project" value="UniProtKB-EC"/>
</dbReference>
<dbReference type="GO" id="GO:0004672">
    <property type="term" value="F:protein kinase activity"/>
    <property type="evidence" value="ECO:0007669"/>
    <property type="project" value="InterPro"/>
</dbReference>
<comment type="catalytic activity">
    <reaction evidence="1 15">
        <text>GTP = 3',5'-cyclic GMP + diphosphate</text>
        <dbReference type="Rhea" id="RHEA:13665"/>
        <dbReference type="ChEBI" id="CHEBI:33019"/>
        <dbReference type="ChEBI" id="CHEBI:37565"/>
        <dbReference type="ChEBI" id="CHEBI:57746"/>
        <dbReference type="EC" id="4.6.1.2"/>
    </reaction>
</comment>
<dbReference type="GO" id="GO:0035556">
    <property type="term" value="P:intracellular signal transduction"/>
    <property type="evidence" value="ECO:0007669"/>
    <property type="project" value="InterPro"/>
</dbReference>
<dbReference type="GO" id="GO:0001653">
    <property type="term" value="F:peptide receptor activity"/>
    <property type="evidence" value="ECO:0007669"/>
    <property type="project" value="TreeGrafter"/>
</dbReference>
<dbReference type="GO" id="GO:0005886">
    <property type="term" value="C:plasma membrane"/>
    <property type="evidence" value="ECO:0007669"/>
    <property type="project" value="UniProtKB-SubCell"/>
</dbReference>
<dbReference type="Gene3D" id="6.10.250.780">
    <property type="match status" value="1"/>
</dbReference>
<dbReference type="InterPro" id="IPR050401">
    <property type="entry name" value="Cyclic_nucleotide_synthase"/>
</dbReference>
<dbReference type="Pfam" id="PF00211">
    <property type="entry name" value="Guanylate_cyc"/>
    <property type="match status" value="1"/>
</dbReference>
<dbReference type="Pfam" id="PF00069">
    <property type="entry name" value="Pkinase"/>
    <property type="match status" value="1"/>
</dbReference>
<protein>
    <recommendedName>
        <fullName evidence="3 15">Guanylate cyclase</fullName>
        <ecNumber evidence="3 15">4.6.1.2</ecNumber>
    </recommendedName>
</protein>
<evidence type="ECO:0000256" key="17">
    <source>
        <dbReference type="SAM" id="MobiDB-lite"/>
    </source>
</evidence>
<dbReference type="GO" id="GO:0005525">
    <property type="term" value="F:GTP binding"/>
    <property type="evidence" value="ECO:0007669"/>
    <property type="project" value="UniProtKB-KW"/>
</dbReference>
<feature type="transmembrane region" description="Helical" evidence="18">
    <location>
        <begin position="64"/>
        <end position="85"/>
    </location>
</feature>
<dbReference type="EMBL" id="ASGP02000001">
    <property type="protein sequence ID" value="KAH9527194.1"/>
    <property type="molecule type" value="Genomic_DNA"/>
</dbReference>
<feature type="domain" description="Guanylate cyclase" evidence="20">
    <location>
        <begin position="1053"/>
        <end position="1182"/>
    </location>
</feature>
<dbReference type="Pfam" id="PF07701">
    <property type="entry name" value="HNOBA"/>
    <property type="match status" value="1"/>
</dbReference>
<dbReference type="EC" id="4.6.1.2" evidence="3 15"/>
<sequence>MVLISVIPAHVISNFFNGQLFANESSFLQRIDRNVIHVVKPPPLLTHHHHHHHQQKQLKTNQNVCHWLLFGYCITISIFMFIISISNAQPTSLSTPLNCSNAKQSELIANNAGHSVGLTLGNLHHHHPHHHHHLNHTSLSGKQSEKPPIIIGYLTNFYGRHSSNRQGLVISGAISYAIDYINEQRSELLGGRKLKLLYNDTSAISINGTAAIIWQWRSGAVAFFGPEDTCEVEATIAAALNLPMISYKCANSAVSNKAFFPTFARTHPPDVIVVRSVLALLQYFQWQKFGIVWYKRSEKFAPVVSTLRSMAAENDFEVTVDYPFDDEFECCIYQKQCCGKIWYDLVEKTYKRTRIYVFIGGPSLLPRFLLTLKSRGLLENGDYVVISIELDEDYVNNNDRSYTINQRNDLPEHELNAIYDATRSLLIISRSYPASPNYNTFVDKVREYNKLPPFCLRDHMAFKRHITYYASYLYDAVILYAEALSQVFKEGLTEYDGKNIVEKIISRRRYQSITGAWMNIDQNGDVQGNYTVLQPISISSINTSDTTTTIATEKRSIDGNHHRRLPLRLQPVGLFEYDSTSKNVEKISFVPTNPIDWVRPGHVPLDEPPCGFDDTACDKSKDAKIREIITAILMAIFVATLIIIIITYRGWKYEQEIDGLLWKISRDDVIVEQKCKHFSSSTTSCDSIISLSDDYIVREKDSTTNNSDALSSKDDYEITYRGVLVSFKVLKFNKKNSGNPFDYLTRENKMEMKWLKEMHHQNINVFIGATIHELFPHSVLLLSEYCAKGSLRDVLENEEIRLDEEFLSSLVHDIMCGLSYLHHSDLKCHGNLKSTNCLVTCRFVVKLNDFGLFSFRKEEPDAQIALYNKLWRPPETLRNPDVIGPEGDLYSFAVIVHEIAIRKGPFAIKLINDEILFEELQKIVDEVKAGPTSDGRVRRPDTTITDLHDDTIELMNLCWSEDPKTRPTIDALRIMVKNAQKFRPPPENLVENMVKMMEVYQNQLEDLVHKRTQQLDEEKRKTETLLYQMLPESVARQLITGETVIPETYETVTIFFSDIVGFTKLSATSTPMEIVTFLNDLYCLFDSIVSHYNVYKVETIGDAYMVVSGLPIRYEHHYTEIASMALEILEAIKTFQIRHRQNQYLQLRIGIHTGPVVAGVVGTKMPRYCLFGDTVNTASRMESNGEALKIHMSPECRNLLEPTKQFIIRERGFVTLKGKGEVKTYWLCGHVDGPQLRFDRSKFTYVDSPWIQKDHKSPITTIFQDISSTRKGSLVNHNEPNLAKFYKKAIGGGGLNTSFSRLKSAHSSSCNTFRPKVENHLSPKSIKKNWPFRIFNHKSRSSSTNQPEIEQQQQMNNIPMVDTSKPKSPKFIIKSTSYNIIEAVNTKIIHDHHHHYSPHNQPHVNPIYSDNHHHHHHNDDDPIEQNDNTTSDQEDYHLHNEHCENDDDEIENEPLLRKYRKLNNNKNTGRKSSLQEEDDENDDCDNSSDNGLNMMMMMTNSEQKRPNGIVISIDNVDNNDDEVLNQVNRFTSS</sequence>